<evidence type="ECO:0000256" key="3">
    <source>
        <dbReference type="PROSITE-ProRule" id="PRU00708"/>
    </source>
</evidence>
<evidence type="ECO:0000256" key="2">
    <source>
        <dbReference type="ARBA" id="ARBA00022737"/>
    </source>
</evidence>
<organism evidence="7 8">
    <name type="scientific">Cymbomonas tetramitiformis</name>
    <dbReference type="NCBI Taxonomy" id="36881"/>
    <lineage>
        <taxon>Eukaryota</taxon>
        <taxon>Viridiplantae</taxon>
        <taxon>Chlorophyta</taxon>
        <taxon>Pyramimonadophyceae</taxon>
        <taxon>Pyramimonadales</taxon>
        <taxon>Pyramimonadaceae</taxon>
        <taxon>Cymbomonas</taxon>
    </lineage>
</organism>
<feature type="compositionally biased region" description="Basic and acidic residues" evidence="4">
    <location>
        <begin position="77"/>
        <end position="94"/>
    </location>
</feature>
<feature type="domain" description="PROP1-like PPR" evidence="6">
    <location>
        <begin position="416"/>
        <end position="531"/>
    </location>
</feature>
<keyword evidence="8" id="KW-1185">Reference proteome</keyword>
<dbReference type="Pfam" id="PF17177">
    <property type="entry name" value="PPR_long"/>
    <property type="match status" value="1"/>
</dbReference>
<evidence type="ECO:0000259" key="5">
    <source>
        <dbReference type="Pfam" id="PF03704"/>
    </source>
</evidence>
<evidence type="ECO:0000256" key="1">
    <source>
        <dbReference type="ARBA" id="ARBA00007626"/>
    </source>
</evidence>
<evidence type="ECO:0008006" key="9">
    <source>
        <dbReference type="Google" id="ProtNLM"/>
    </source>
</evidence>
<dbReference type="Pfam" id="PF03704">
    <property type="entry name" value="BTAD"/>
    <property type="match status" value="1"/>
</dbReference>
<dbReference type="InterPro" id="IPR033443">
    <property type="entry name" value="PROP1-like_PPR_dom"/>
</dbReference>
<gene>
    <name evidence="7" type="ORF">CYMTET_33139</name>
</gene>
<feature type="non-terminal residue" evidence="7">
    <location>
        <position position="557"/>
    </location>
</feature>
<protein>
    <recommendedName>
        <fullName evidence="9">Pentacotripeptide-repeat region of PRORP domain-containing protein</fullName>
    </recommendedName>
</protein>
<name>A0AAE0FDP7_9CHLO</name>
<comment type="caution">
    <text evidence="7">The sequence shown here is derived from an EMBL/GenBank/DDBJ whole genome shotgun (WGS) entry which is preliminary data.</text>
</comment>
<accession>A0AAE0FDP7</accession>
<feature type="repeat" description="PPR" evidence="3">
    <location>
        <begin position="372"/>
        <end position="402"/>
    </location>
</feature>
<feature type="repeat" description="PPR" evidence="3">
    <location>
        <begin position="447"/>
        <end position="481"/>
    </location>
</feature>
<dbReference type="NCBIfam" id="TIGR00756">
    <property type="entry name" value="PPR"/>
    <property type="match status" value="2"/>
</dbReference>
<dbReference type="Proteomes" id="UP001190700">
    <property type="component" value="Unassembled WGS sequence"/>
</dbReference>
<dbReference type="PROSITE" id="PS51375">
    <property type="entry name" value="PPR"/>
    <property type="match status" value="5"/>
</dbReference>
<dbReference type="AlphaFoldDB" id="A0AAE0FDP7"/>
<reference evidence="7 8" key="1">
    <citation type="journal article" date="2015" name="Genome Biol. Evol.">
        <title>Comparative Genomics of a Bacterivorous Green Alga Reveals Evolutionary Causalities and Consequences of Phago-Mixotrophic Mode of Nutrition.</title>
        <authorList>
            <person name="Burns J.A."/>
            <person name="Paasch A."/>
            <person name="Narechania A."/>
            <person name="Kim E."/>
        </authorList>
    </citation>
    <scope>NUCLEOTIDE SEQUENCE [LARGE SCALE GENOMIC DNA]</scope>
    <source>
        <strain evidence="7 8">PLY_AMNH</strain>
    </source>
</reference>
<proteinExistence type="inferred from homology"/>
<dbReference type="PANTHER" id="PTHR47447:SF28">
    <property type="entry name" value="PENTACOTRIPEPTIDE-REPEAT REGION OF PRORP DOMAIN-CONTAINING PROTEIN"/>
    <property type="match status" value="1"/>
</dbReference>
<dbReference type="Pfam" id="PF13041">
    <property type="entry name" value="PPR_2"/>
    <property type="match status" value="1"/>
</dbReference>
<feature type="repeat" description="PPR" evidence="3">
    <location>
        <begin position="302"/>
        <end position="337"/>
    </location>
</feature>
<evidence type="ECO:0000313" key="8">
    <source>
        <dbReference type="Proteomes" id="UP001190700"/>
    </source>
</evidence>
<keyword evidence="2" id="KW-0677">Repeat</keyword>
<evidence type="ECO:0000256" key="4">
    <source>
        <dbReference type="SAM" id="MobiDB-lite"/>
    </source>
</evidence>
<dbReference type="InterPro" id="IPR002885">
    <property type="entry name" value="PPR_rpt"/>
</dbReference>
<dbReference type="PANTHER" id="PTHR47447">
    <property type="entry name" value="OS03G0856100 PROTEIN"/>
    <property type="match status" value="1"/>
</dbReference>
<evidence type="ECO:0000313" key="7">
    <source>
        <dbReference type="EMBL" id="KAK3257787.1"/>
    </source>
</evidence>
<feature type="domain" description="Bacterial transcriptional activator" evidence="5">
    <location>
        <begin position="163"/>
        <end position="222"/>
    </location>
</feature>
<feature type="repeat" description="PPR" evidence="3">
    <location>
        <begin position="482"/>
        <end position="516"/>
    </location>
</feature>
<feature type="region of interest" description="Disordered" evidence="4">
    <location>
        <begin position="64"/>
        <end position="94"/>
    </location>
</feature>
<feature type="repeat" description="PPR" evidence="3">
    <location>
        <begin position="199"/>
        <end position="233"/>
    </location>
</feature>
<dbReference type="Pfam" id="PF13812">
    <property type="entry name" value="PPR_3"/>
    <property type="match status" value="2"/>
</dbReference>
<sequence>MSCSCGFELYGIPPKGTVRKSPLKASREPRARHFVRSAYDSKKSSKRQQGLVFSFQNPRVRVSSSVHSAALPGGRDLPNDDKTREEEVSAKSESELKKSVDAALRRGSFEEFLKVLQLATSRGANLNRVFRWRMMRPALELCVRQGSVNQGLHVAGALGPKFEMAAVNIFADAYAQAGRHQQVRQLLDSLASQPPLRADERTYVALIKAYSRDGRADLALKVPKEMAGQRLEVNVHVYCALLNATAKDVATAQQVFQEMQLAGCTPGIVAYNTMLKVHASASDWDAVKAFWAEMQDSPVTADVVTYTTLISACAKCEGEVEDAFQLLERMRQEGLKPNQHTWSSLIMLCCRNGQFERFHILKEMAEDDCTPNVYAYNLLMRACNRDGQWERSLRTFDALVQELGPEGPDSITWNIVMSARIRTATAHPLRVAMTCLSDMAEAGFTPTEETWTQIMSTCAALGDVPRATLVLAEMRTRGFEIPVEIYTAALKAYIGSDDVEGAVAMYKELKHGGMQPDAAMCGTLIEACLQAHDVELGTAVAGAPQCLPPLSFSMPPH</sequence>
<comment type="similarity">
    <text evidence="1">Belongs to the PPR family. P subfamily.</text>
</comment>
<dbReference type="EMBL" id="LGRX02020115">
    <property type="protein sequence ID" value="KAK3257787.1"/>
    <property type="molecule type" value="Genomic_DNA"/>
</dbReference>
<dbReference type="Gene3D" id="1.25.40.10">
    <property type="entry name" value="Tetratricopeptide repeat domain"/>
    <property type="match status" value="4"/>
</dbReference>
<dbReference type="InterPro" id="IPR011990">
    <property type="entry name" value="TPR-like_helical_dom_sf"/>
</dbReference>
<dbReference type="InterPro" id="IPR005158">
    <property type="entry name" value="BTAD"/>
</dbReference>
<evidence type="ECO:0000259" key="6">
    <source>
        <dbReference type="Pfam" id="PF17177"/>
    </source>
</evidence>